<accession>A0A291DCE9</accession>
<dbReference type="RefSeq" id="WP_096740538.1">
    <property type="nucleotide sequence ID" value="NZ_CP023509.1"/>
</dbReference>
<reference evidence="3" key="1">
    <citation type="submission" date="2017-09" db="EMBL/GenBank/DDBJ databases">
        <title>FDA dAtabase for Regulatory Grade micrObial Sequences (FDA-ARGOS): Supporting development and validation of Infectious Disease Dx tests.</title>
        <authorList>
            <person name="Minogue T."/>
            <person name="Wolcott M."/>
            <person name="Wasieloski L."/>
            <person name="Aguilar W."/>
            <person name="Moore D."/>
            <person name="Tallon L."/>
            <person name="Sadzewicz L."/>
            <person name="Ott S."/>
            <person name="Zhao X."/>
            <person name="Nagaraj S."/>
            <person name="Vavikolanu K."/>
            <person name="Aluvathingal J."/>
            <person name="Nadendla S."/>
            <person name="Sichtig H."/>
        </authorList>
    </citation>
    <scope>NUCLEOTIDE SEQUENCE [LARGE SCALE GENOMIC DNA]</scope>
    <source>
        <strain evidence="3">FDAARGOS_369</strain>
        <plasmid evidence="3">Plasmid unnamed</plasmid>
    </source>
</reference>
<evidence type="ECO:0000313" key="2">
    <source>
        <dbReference type="EMBL" id="ATF62145.1"/>
    </source>
</evidence>
<dbReference type="SUPFAM" id="SSF52540">
    <property type="entry name" value="P-loop containing nucleoside triphosphate hydrolases"/>
    <property type="match status" value="1"/>
</dbReference>
<dbReference type="CDD" id="cd02042">
    <property type="entry name" value="ParAB_family"/>
    <property type="match status" value="1"/>
</dbReference>
<dbReference type="InterPro" id="IPR050678">
    <property type="entry name" value="DNA_Partitioning_ATPase"/>
</dbReference>
<geneLocation type="plasmid" evidence="2">
    <name>unnamed</name>
</geneLocation>
<dbReference type="InterPro" id="IPR027417">
    <property type="entry name" value="P-loop_NTPase"/>
</dbReference>
<organism evidence="2 3">
    <name type="scientific">Rothia mucilaginosa</name>
    <dbReference type="NCBI Taxonomy" id="43675"/>
    <lineage>
        <taxon>Bacteria</taxon>
        <taxon>Bacillati</taxon>
        <taxon>Actinomycetota</taxon>
        <taxon>Actinomycetes</taxon>
        <taxon>Micrococcales</taxon>
        <taxon>Micrococcaceae</taxon>
        <taxon>Rothia</taxon>
    </lineage>
</organism>
<feature type="domain" description="CobQ/CobB/MinD/ParA nucleotide binding" evidence="1">
    <location>
        <begin position="3"/>
        <end position="176"/>
    </location>
</feature>
<dbReference type="PANTHER" id="PTHR13696">
    <property type="entry name" value="P-LOOP CONTAINING NUCLEOSIDE TRIPHOSPHATE HYDROLASE"/>
    <property type="match status" value="1"/>
</dbReference>
<proteinExistence type="predicted"/>
<evidence type="ECO:0000313" key="3">
    <source>
        <dbReference type="Proteomes" id="UP000218628"/>
    </source>
</evidence>
<dbReference type="EMBL" id="CP023509">
    <property type="protein sequence ID" value="ATF62145.1"/>
    <property type="molecule type" value="Genomic_DNA"/>
</dbReference>
<evidence type="ECO:0000259" key="1">
    <source>
        <dbReference type="Pfam" id="PF01656"/>
    </source>
</evidence>
<sequence length="218" mass="23776">MIITIGSHKGGTGKSTLAVNLAAIYQRAGHRVIVIEADPSVYTSSTWAARREAHDDLAPVTVLRKTDRLNVTLEGLEQAYDLVLVDTAGKDSLELRTAALVSDVLVIPTNADKPDLDSTKDFLARMDEARIINEALKMLVVITRASTHPRSKHRDVAIAALEDSPEDFALADAVIFNRRIYPDALKEGRGVVEQRARTEQASEEMQALASEILDYAGA</sequence>
<gene>
    <name evidence="2" type="ORF">CO690_00065</name>
</gene>
<dbReference type="Proteomes" id="UP000218628">
    <property type="component" value="Plasmid unnamed"/>
</dbReference>
<dbReference type="Pfam" id="PF01656">
    <property type="entry name" value="CbiA"/>
    <property type="match status" value="1"/>
</dbReference>
<name>A0A291DCE9_9MICC</name>
<protein>
    <recommendedName>
        <fullName evidence="1">CobQ/CobB/MinD/ParA nucleotide binding domain-containing protein</fullName>
    </recommendedName>
</protein>
<keyword evidence="2" id="KW-0614">Plasmid</keyword>
<dbReference type="Gene3D" id="3.40.50.300">
    <property type="entry name" value="P-loop containing nucleotide triphosphate hydrolases"/>
    <property type="match status" value="1"/>
</dbReference>
<dbReference type="PIRSF" id="PIRSF009320">
    <property type="entry name" value="Nuc_binding_HP_1000"/>
    <property type="match status" value="1"/>
</dbReference>
<dbReference type="AlphaFoldDB" id="A0A291DCE9"/>
<dbReference type="InterPro" id="IPR002586">
    <property type="entry name" value="CobQ/CobB/MinD/ParA_Nub-bd_dom"/>
</dbReference>
<dbReference type="PANTHER" id="PTHR13696:SF96">
    <property type="entry name" value="COBQ_COBB_MIND_PARA NUCLEOTIDE BINDING DOMAIN-CONTAINING PROTEIN"/>
    <property type="match status" value="1"/>
</dbReference>